<evidence type="ECO:0000313" key="2">
    <source>
        <dbReference type="EMBL" id="KAK4469008.1"/>
    </source>
</evidence>
<dbReference type="AlphaFoldDB" id="A0AAE1Z7X5"/>
<dbReference type="Proteomes" id="UP001292079">
    <property type="component" value="Unassembled WGS sequence"/>
</dbReference>
<evidence type="ECO:0000259" key="1">
    <source>
        <dbReference type="PROSITE" id="PS50878"/>
    </source>
</evidence>
<keyword evidence="3" id="KW-1185">Reference proteome</keyword>
<dbReference type="InterPro" id="IPR036691">
    <property type="entry name" value="Endo/exonu/phosph_ase_sf"/>
</dbReference>
<evidence type="ECO:0000313" key="3">
    <source>
        <dbReference type="Proteomes" id="UP001292079"/>
    </source>
</evidence>
<dbReference type="PANTHER" id="PTHR33332">
    <property type="entry name" value="REVERSE TRANSCRIPTASE DOMAIN-CONTAINING PROTEIN"/>
    <property type="match status" value="1"/>
</dbReference>
<dbReference type="Pfam" id="PF14529">
    <property type="entry name" value="Exo_endo_phos_2"/>
    <property type="match status" value="1"/>
</dbReference>
<dbReference type="EMBL" id="JALJAT010000005">
    <property type="protein sequence ID" value="KAK4469008.1"/>
    <property type="molecule type" value="Genomic_DNA"/>
</dbReference>
<dbReference type="InterPro" id="IPR000477">
    <property type="entry name" value="RT_dom"/>
</dbReference>
<dbReference type="Gene3D" id="3.60.10.10">
    <property type="entry name" value="Endonuclease/exonuclease/phosphatase"/>
    <property type="match status" value="1"/>
</dbReference>
<reference evidence="2" key="1">
    <citation type="submission" date="2022-04" db="EMBL/GenBank/DDBJ databases">
        <authorList>
            <person name="Xu L."/>
            <person name="Lv Z."/>
        </authorList>
    </citation>
    <scope>NUCLEOTIDE SEQUENCE</scope>
    <source>
        <strain evidence="2">LV_2022a</strain>
    </source>
</reference>
<organism evidence="2 3">
    <name type="scientific">Schistosoma mekongi</name>
    <name type="common">Parasitic worm</name>
    <dbReference type="NCBI Taxonomy" id="38744"/>
    <lineage>
        <taxon>Eukaryota</taxon>
        <taxon>Metazoa</taxon>
        <taxon>Spiralia</taxon>
        <taxon>Lophotrochozoa</taxon>
        <taxon>Platyhelminthes</taxon>
        <taxon>Trematoda</taxon>
        <taxon>Digenea</taxon>
        <taxon>Strigeidida</taxon>
        <taxon>Schistosomatoidea</taxon>
        <taxon>Schistosomatidae</taxon>
        <taxon>Schistosoma</taxon>
    </lineage>
</organism>
<feature type="domain" description="Reverse transcriptase" evidence="1">
    <location>
        <begin position="449"/>
        <end position="706"/>
    </location>
</feature>
<dbReference type="GO" id="GO:0003824">
    <property type="term" value="F:catalytic activity"/>
    <property type="evidence" value="ECO:0007669"/>
    <property type="project" value="InterPro"/>
</dbReference>
<protein>
    <recommendedName>
        <fullName evidence="1">Reverse transcriptase domain-containing protein</fullName>
    </recommendedName>
</protein>
<dbReference type="Pfam" id="PF00078">
    <property type="entry name" value="RVT_1"/>
    <property type="match status" value="1"/>
</dbReference>
<accession>A0AAE1Z7X5</accession>
<dbReference type="SUPFAM" id="SSF56672">
    <property type="entry name" value="DNA/RNA polymerases"/>
    <property type="match status" value="1"/>
</dbReference>
<dbReference type="SUPFAM" id="SSF56219">
    <property type="entry name" value="DNase I-like"/>
    <property type="match status" value="1"/>
</dbReference>
<gene>
    <name evidence="2" type="ORF">MN116_000150</name>
</gene>
<dbReference type="InterPro" id="IPR043502">
    <property type="entry name" value="DNA/RNA_pol_sf"/>
</dbReference>
<dbReference type="CDD" id="cd01650">
    <property type="entry name" value="RT_nLTR_like"/>
    <property type="match status" value="1"/>
</dbReference>
<dbReference type="PROSITE" id="PS50878">
    <property type="entry name" value="RT_POL"/>
    <property type="match status" value="1"/>
</dbReference>
<proteinExistence type="predicted"/>
<reference evidence="2" key="2">
    <citation type="journal article" date="2023" name="Infect Dis Poverty">
        <title>Chromosome-scale genome of the human blood fluke Schistosoma mekongi and its implications for public health.</title>
        <authorList>
            <person name="Zhou M."/>
            <person name="Xu L."/>
            <person name="Xu D."/>
            <person name="Chen W."/>
            <person name="Khan J."/>
            <person name="Hu Y."/>
            <person name="Huang H."/>
            <person name="Wei H."/>
            <person name="Zhang Y."/>
            <person name="Chusongsang P."/>
            <person name="Tanasarnprasert K."/>
            <person name="Hu X."/>
            <person name="Limpanont Y."/>
            <person name="Lv Z."/>
        </authorList>
    </citation>
    <scope>NUCLEOTIDE SEQUENCE</scope>
    <source>
        <strain evidence="2">LV_2022a</strain>
    </source>
</reference>
<sequence length="930" mass="106596">MIDLALFASICQPSIIMVTEAWTTPNVSDLSISLDNYNLYRSDRLHGRGGGCLIYANTKLNSLLFDTTDLNKLQDSVWIVVRPTVSQSYLFGCVYQQPSPSIENINLLSDIFTLASSLPFTGKVICGDFNMPEISWFPTKTPKRYDLLMESLELGGWSQYVRSPTRYKNILDLVFTNELSPCTVRTGKQFPGSDHNVVMCSFDLQTTLYKCPSTIPSRSFHKIDWKSFKTYFNYLDWNNYFTEDDADKLTCILYSNTYNVLDVVAPLGYTKPRIPKCMLIATTTRRSLRKHANKFYKLKDFSSLITMKEICIKARAERIQMEVALEKQATAQNNSMGLLKTFRNKISSSKIKGGNLFICGNEVYDDPCRIADVFSEHFATSLTIENHTDGIEPTPPLSCEINDIAFTIENITKAITTLRHSYTLGPDGIPATVLKNGGTDFHLALLKLFAMSLSTACYPTLWKITHVIPKFKSGPVGNIENYRPINLTSVSSRVMEKIIKEELLQYLLKNELLFPSQHGFLKNRSCDTCLLDYLNDITTQRDKGLLVSSLFLDFSKAFDKVPHKRLLIKLKSYGVKDPLHSWFASFLKGRKQTVKFNNSLSSPKPITSGVIQGSVLGPLLFVIYINDINNVIKHGRPYLYADDLKIVYSFKPDSLEEGMTLIQKDLDNLTSWSQKWQLPLNYSKCGIMHIGNHNPQSTFYLNGSKVQILQSTSDLGIKYSGNLKFMEHTSSIISKTRRLTGFLLKNFHTTEAKLTLFKICVRPILEYCSFIFSSMNSIDRKRVESVQRCFTRRILATNGNMDYTTRCETLSLEPLCRRRLRHNLIFFYKVINEISFSGFSPMWNQMPRYELRNYEATLLINKYQTQHRGKFFIVFYSKLWNKLPQNIRTTKSILIFKRLISQYLKSKDLYQIFDDLPLNLESINNGLLGY</sequence>
<dbReference type="InterPro" id="IPR005135">
    <property type="entry name" value="Endo/exonuclease/phosphatase"/>
</dbReference>
<comment type="caution">
    <text evidence="2">The sequence shown here is derived from an EMBL/GenBank/DDBJ whole genome shotgun (WGS) entry which is preliminary data.</text>
</comment>
<name>A0AAE1Z7X5_SCHME</name>